<evidence type="ECO:0000313" key="1">
    <source>
        <dbReference type="EMBL" id="ATL89405.1"/>
    </source>
</evidence>
<dbReference type="RefSeq" id="WP_098922817.1">
    <property type="nucleotide sequence ID" value="NZ_CP023819.1"/>
</dbReference>
<gene>
    <name evidence="1" type="ORF">CRH10_03295</name>
    <name evidence="2" type="ORF">CRH10_05475</name>
</gene>
<accession>A0A291T8H1</accession>
<organism evidence="1 3">
    <name type="scientific">Faecalibacterium prausnitzii</name>
    <dbReference type="NCBI Taxonomy" id="853"/>
    <lineage>
        <taxon>Bacteria</taxon>
        <taxon>Bacillati</taxon>
        <taxon>Bacillota</taxon>
        <taxon>Clostridia</taxon>
        <taxon>Eubacteriales</taxon>
        <taxon>Oscillospiraceae</taxon>
        <taxon>Faecalibacterium</taxon>
    </lineage>
</organism>
<dbReference type="EMBL" id="CP023819">
    <property type="protein sequence ID" value="ATL89781.1"/>
    <property type="molecule type" value="Genomic_DNA"/>
</dbReference>
<evidence type="ECO:0000313" key="2">
    <source>
        <dbReference type="EMBL" id="ATL89781.1"/>
    </source>
</evidence>
<protein>
    <recommendedName>
        <fullName evidence="4">Chloramphenicol resistance protein</fullName>
    </recommendedName>
</protein>
<evidence type="ECO:0008006" key="4">
    <source>
        <dbReference type="Google" id="ProtNLM"/>
    </source>
</evidence>
<dbReference type="EMBL" id="CP023819">
    <property type="protein sequence ID" value="ATL89405.1"/>
    <property type="molecule type" value="Genomic_DNA"/>
</dbReference>
<dbReference type="Proteomes" id="UP000223709">
    <property type="component" value="Chromosome"/>
</dbReference>
<name>A0A291T8H1_9FIRM</name>
<sequence length="152" mass="16883">MSEKATITAMREWLKTCPLIAEEQTENGAAFRISGLSPEPVAEFSIEDSPTDPVLTTYFSGRNMAKSYVFLSRREYSEAQSTQIANSGFFEQLTDWVLAQNDRHNLPQLEAPKQPLSVSVTASGYIVTSSAGSCKMQMQLRLVYYQPKGVST</sequence>
<evidence type="ECO:0000313" key="3">
    <source>
        <dbReference type="Proteomes" id="UP000223709"/>
    </source>
</evidence>
<dbReference type="AlphaFoldDB" id="A0A291T8H1"/>
<reference evidence="1 3" key="1">
    <citation type="submission" date="2017-10" db="EMBL/GenBank/DDBJ databases">
        <title>Complete Genome Sequence of Faecalibacterium prausnitzii isolated from the gut of healthy adult Indian.</title>
        <authorList>
            <person name="Bag S."/>
            <person name="Ghosh T.S."/>
            <person name="Das B."/>
        </authorList>
    </citation>
    <scope>NUCLEOTIDE SEQUENCE [LARGE SCALE GENOMIC DNA]</scope>
    <source>
        <strain evidence="1 3">Indica</strain>
    </source>
</reference>
<proteinExistence type="predicted"/>